<evidence type="ECO:0000256" key="1">
    <source>
        <dbReference type="ARBA" id="ARBA00001623"/>
    </source>
</evidence>
<dbReference type="GO" id="GO:0004416">
    <property type="term" value="F:hydroxyacylglutathione hydrolase activity"/>
    <property type="evidence" value="ECO:0007669"/>
    <property type="project" value="UniProtKB-EC"/>
</dbReference>
<evidence type="ECO:0000256" key="7">
    <source>
        <dbReference type="ARBA" id="ARBA00022801"/>
    </source>
</evidence>
<dbReference type="AlphaFoldDB" id="A0A3B0SFT7"/>
<dbReference type="SMART" id="SM00849">
    <property type="entry name" value="Lactamase_B"/>
    <property type="match status" value="1"/>
</dbReference>
<dbReference type="InterPro" id="IPR035680">
    <property type="entry name" value="Clx_II_MBL"/>
</dbReference>
<evidence type="ECO:0000256" key="6">
    <source>
        <dbReference type="ARBA" id="ARBA00022723"/>
    </source>
</evidence>
<name>A0A3B0SFT7_9ZZZZ</name>
<comment type="cofactor">
    <cofactor evidence="2">
        <name>Zn(2+)</name>
        <dbReference type="ChEBI" id="CHEBI:29105"/>
    </cofactor>
</comment>
<dbReference type="InterPro" id="IPR001279">
    <property type="entry name" value="Metallo-B-lactamas"/>
</dbReference>
<dbReference type="NCBIfam" id="TIGR03413">
    <property type="entry name" value="GSH_gloB"/>
    <property type="match status" value="1"/>
</dbReference>
<evidence type="ECO:0000256" key="3">
    <source>
        <dbReference type="ARBA" id="ARBA00004963"/>
    </source>
</evidence>
<dbReference type="InterPro" id="IPR017782">
    <property type="entry name" value="Hydroxyacylglutathione_Hdrlase"/>
</dbReference>
<evidence type="ECO:0000256" key="9">
    <source>
        <dbReference type="ARBA" id="ARBA00031044"/>
    </source>
</evidence>
<dbReference type="Pfam" id="PF00753">
    <property type="entry name" value="Lactamase_B"/>
    <property type="match status" value="1"/>
</dbReference>
<dbReference type="InterPro" id="IPR050110">
    <property type="entry name" value="Glyoxalase_II_hydrolase"/>
</dbReference>
<reference evidence="11" key="1">
    <citation type="submission" date="2018-06" db="EMBL/GenBank/DDBJ databases">
        <authorList>
            <person name="Zhirakovskaya E."/>
        </authorList>
    </citation>
    <scope>NUCLEOTIDE SEQUENCE</scope>
</reference>
<proteinExistence type="inferred from homology"/>
<dbReference type="InterPro" id="IPR036866">
    <property type="entry name" value="RibonucZ/Hydroxyglut_hydro"/>
</dbReference>
<gene>
    <name evidence="11" type="ORF">MNBD_ALPHA06-529</name>
</gene>
<evidence type="ECO:0000313" key="11">
    <source>
        <dbReference type="EMBL" id="VAW02973.1"/>
    </source>
</evidence>
<evidence type="ECO:0000256" key="5">
    <source>
        <dbReference type="ARBA" id="ARBA00011917"/>
    </source>
</evidence>
<dbReference type="EC" id="3.1.2.6" evidence="5"/>
<dbReference type="SUPFAM" id="SSF56281">
    <property type="entry name" value="Metallo-hydrolase/oxidoreductase"/>
    <property type="match status" value="1"/>
</dbReference>
<keyword evidence="6" id="KW-0479">Metal-binding</keyword>
<keyword evidence="7 11" id="KW-0378">Hydrolase</keyword>
<comment type="pathway">
    <text evidence="3">Secondary metabolite metabolism; methylglyoxal degradation; (R)-lactate from methylglyoxal: step 2/2.</text>
</comment>
<dbReference type="EMBL" id="UOEE01000350">
    <property type="protein sequence ID" value="VAW02973.1"/>
    <property type="molecule type" value="Genomic_DNA"/>
</dbReference>
<feature type="domain" description="Metallo-beta-lactamase" evidence="10">
    <location>
        <begin position="12"/>
        <end position="170"/>
    </location>
</feature>
<protein>
    <recommendedName>
        <fullName evidence="5">hydroxyacylglutathione hydrolase</fullName>
        <ecNumber evidence="5">3.1.2.6</ecNumber>
    </recommendedName>
    <alternativeName>
        <fullName evidence="9">Glyoxalase II</fullName>
    </alternativeName>
</protein>
<dbReference type="GO" id="GO:0019243">
    <property type="term" value="P:methylglyoxal catabolic process to D-lactate via S-lactoyl-glutathione"/>
    <property type="evidence" value="ECO:0007669"/>
    <property type="project" value="InterPro"/>
</dbReference>
<accession>A0A3B0SFT7</accession>
<dbReference type="CDD" id="cd07723">
    <property type="entry name" value="hydroxyacylglutathione_hydrolase_MBL-fold"/>
    <property type="match status" value="1"/>
</dbReference>
<evidence type="ECO:0000256" key="8">
    <source>
        <dbReference type="ARBA" id="ARBA00022833"/>
    </source>
</evidence>
<comment type="catalytic activity">
    <reaction evidence="1">
        <text>an S-(2-hydroxyacyl)glutathione + H2O = a 2-hydroxy carboxylate + glutathione + H(+)</text>
        <dbReference type="Rhea" id="RHEA:21864"/>
        <dbReference type="ChEBI" id="CHEBI:15377"/>
        <dbReference type="ChEBI" id="CHEBI:15378"/>
        <dbReference type="ChEBI" id="CHEBI:57925"/>
        <dbReference type="ChEBI" id="CHEBI:58896"/>
        <dbReference type="ChEBI" id="CHEBI:71261"/>
        <dbReference type="EC" id="3.1.2.6"/>
    </reaction>
</comment>
<dbReference type="PANTHER" id="PTHR43705">
    <property type="entry name" value="HYDROXYACYLGLUTATHIONE HYDROLASE"/>
    <property type="match status" value="1"/>
</dbReference>
<dbReference type="HAMAP" id="MF_01374">
    <property type="entry name" value="Glyoxalase_2"/>
    <property type="match status" value="1"/>
</dbReference>
<comment type="similarity">
    <text evidence="4">Belongs to the metallo-beta-lactamase superfamily. Glyoxalase II family.</text>
</comment>
<evidence type="ECO:0000256" key="4">
    <source>
        <dbReference type="ARBA" id="ARBA00006759"/>
    </source>
</evidence>
<dbReference type="PIRSF" id="PIRSF005457">
    <property type="entry name" value="Glx"/>
    <property type="match status" value="1"/>
</dbReference>
<dbReference type="InterPro" id="IPR032282">
    <property type="entry name" value="HAGH_C"/>
</dbReference>
<evidence type="ECO:0000256" key="2">
    <source>
        <dbReference type="ARBA" id="ARBA00001947"/>
    </source>
</evidence>
<dbReference type="Pfam" id="PF16123">
    <property type="entry name" value="HAGH_C"/>
    <property type="match status" value="1"/>
</dbReference>
<sequence length="254" mass="28029">MLEVIQIACLDDNYGFLVHDPDSKQTISIDSPDADAINAALQQQGWSLDAIWNTHHHFDHIGGNAALQKKWNCQIIAPAGDAKHIPGADQLVTDADVLILGAHRAKVLHTPGHTLGHVVYVFADDAIAFVGDTLFALGCGRLFEGGPEQMWPSLQKLMQLPANTKIYCAHEYTADNLRFALTIDPDNPALLQRGQQIHQTRANGQPTVPFLLETELATNPFLRAADPNIRQRLNLQTASDCEVFAEIRRQKDAF</sequence>
<dbReference type="Gene3D" id="3.60.15.10">
    <property type="entry name" value="Ribonuclease Z/Hydroxyacylglutathione hydrolase-like"/>
    <property type="match status" value="1"/>
</dbReference>
<dbReference type="GO" id="GO:0046872">
    <property type="term" value="F:metal ion binding"/>
    <property type="evidence" value="ECO:0007669"/>
    <property type="project" value="UniProtKB-KW"/>
</dbReference>
<keyword evidence="8" id="KW-0862">Zinc</keyword>
<evidence type="ECO:0000259" key="10">
    <source>
        <dbReference type="SMART" id="SM00849"/>
    </source>
</evidence>
<dbReference type="PANTHER" id="PTHR43705:SF1">
    <property type="entry name" value="HYDROXYACYLGLUTATHIONE HYDROLASE GLOB"/>
    <property type="match status" value="1"/>
</dbReference>
<organism evidence="11">
    <name type="scientific">hydrothermal vent metagenome</name>
    <dbReference type="NCBI Taxonomy" id="652676"/>
    <lineage>
        <taxon>unclassified sequences</taxon>
        <taxon>metagenomes</taxon>
        <taxon>ecological metagenomes</taxon>
    </lineage>
</organism>